<dbReference type="PANTHER" id="PTHR34144">
    <property type="entry name" value="CHROMOSOME 8, WHOLE GENOME SHOTGUN SEQUENCE"/>
    <property type="match status" value="1"/>
</dbReference>
<feature type="transmembrane region" description="Helical" evidence="1">
    <location>
        <begin position="74"/>
        <end position="99"/>
    </location>
</feature>
<keyword evidence="1" id="KW-1133">Transmembrane helix</keyword>
<dbReference type="InterPro" id="IPR021047">
    <property type="entry name" value="Mannosyltransferase_CMT1"/>
</dbReference>
<dbReference type="Pfam" id="PF11735">
    <property type="entry name" value="CAP59_mtransfer"/>
    <property type="match status" value="1"/>
</dbReference>
<keyword evidence="2" id="KW-0808">Transferase</keyword>
<sequence length="540" mass="61473">MESRYRPAEKHELLSRTSLDSTSSCSSYQGLSGLPSPNPVLSKMSLRRFVRLPLWPARAFYNRICRQRGLRGSLLRNSCCVSALFISSIVVLVIFTALFRPSYTNPPKHYQALQRRCVESEEPGRGNINKEKIFIAAALYDPGGTLVGKDWGNAVIKLVDLLGPENVHLSIYENDADPVAKAALNDMGRKLSCNSSLVSEHLPLDLVSRVTTPSGESRMKRIAFLAEVRNRALRPLETAPQMQFDKVLYINDVIFNPIDALNLLFSTNYQPSGYTEYRAACAVDFINAFKFYDRFAIRDFEGYTTGIPFFPWFTNAGHARSRREVLAQKDAVRVRACWGGMTAFEAKWFLKRQPESSSGHLFNSSDRIDFGISPLRFRYEVDPFWEASECCLIHADLTYLHQGANTATDSGIFMNPYVRVAYDSYTLGWLPYTRRIERLYPIVHNILNHVVGMPEYNPRRLEEPEDEVLEKVWKYDEVGRQLKASQKNSQKSGDLKGSYHEMKRVADPGRFCGTRRLLVLKENPQKGEKNWESVPLPPAP</sequence>
<keyword evidence="1" id="KW-0812">Transmembrane</keyword>
<dbReference type="EMBL" id="KX264282">
    <property type="protein sequence ID" value="ANM86623.1"/>
    <property type="molecule type" value="Genomic_DNA"/>
</dbReference>
<organism evidence="2">
    <name type="scientific">Cladonia uncialis subsp. uncialis</name>
    <dbReference type="NCBI Taxonomy" id="180999"/>
    <lineage>
        <taxon>Eukaryota</taxon>
        <taxon>Fungi</taxon>
        <taxon>Dikarya</taxon>
        <taxon>Ascomycota</taxon>
        <taxon>Pezizomycotina</taxon>
        <taxon>Lecanoromycetes</taxon>
        <taxon>OSLEUM clade</taxon>
        <taxon>Lecanoromycetidae</taxon>
        <taxon>Lecanorales</taxon>
        <taxon>Lecanorineae</taxon>
        <taxon>Cladoniaceae</taxon>
        <taxon>Cladonia</taxon>
    </lineage>
</organism>
<proteinExistence type="predicted"/>
<dbReference type="GO" id="GO:0016757">
    <property type="term" value="F:glycosyltransferase activity"/>
    <property type="evidence" value="ECO:0007669"/>
    <property type="project" value="UniProtKB-KW"/>
</dbReference>
<reference evidence="2" key="1">
    <citation type="submission" date="2016-05" db="EMBL/GenBank/DDBJ databases">
        <title>Lichen genome sequencing reveals its rich biosynthetic potential.</title>
        <authorList>
            <person name="Bertrand R.L."/>
            <person name="Abdel-Hameed M."/>
            <person name="Sorensen J.L."/>
        </authorList>
    </citation>
    <scope>NUCLEOTIDE SEQUENCE</scope>
</reference>
<keyword evidence="1" id="KW-0472">Membrane</keyword>
<protein>
    <submittedName>
        <fullName evidence="2">Putative mannosyltransferase</fullName>
    </submittedName>
</protein>
<dbReference type="PANTHER" id="PTHR34144:SF8">
    <property type="entry name" value="GLYCOSYLTRANSFERASE FAMILY 69 PROTEIN"/>
    <property type="match status" value="1"/>
</dbReference>
<name>A0A1Z1CCT7_CLAUC</name>
<dbReference type="EMBL" id="MG777476">
    <property type="protein sequence ID" value="AUW30829.1"/>
    <property type="molecule type" value="Genomic_DNA"/>
</dbReference>
<evidence type="ECO:0000256" key="1">
    <source>
        <dbReference type="SAM" id="Phobius"/>
    </source>
</evidence>
<evidence type="ECO:0000313" key="3">
    <source>
        <dbReference type="EMBL" id="AUW30829.1"/>
    </source>
</evidence>
<evidence type="ECO:0000313" key="2">
    <source>
        <dbReference type="EMBL" id="ANM86623.1"/>
    </source>
</evidence>
<reference evidence="3" key="2">
    <citation type="submission" date="2017-12" db="EMBL/GenBank/DDBJ databases">
        <title>Genome Sequencing Reveals a Rich Biosynthetic Potential.</title>
        <authorList>
            <person name="Bertrand R.L."/>
            <person name="Abdel-Hameed M.E."/>
            <person name="Sorensen J.L."/>
        </authorList>
    </citation>
    <scope>NUCLEOTIDE SEQUENCE</scope>
</reference>
<dbReference type="AlphaFoldDB" id="A0A1Z1CCT7"/>
<accession>A0A1Z1CCT7</accession>
<keyword evidence="2" id="KW-0328">Glycosyltransferase</keyword>